<dbReference type="Proteomes" id="UP001150538">
    <property type="component" value="Unassembled WGS sequence"/>
</dbReference>
<dbReference type="AlphaFoldDB" id="A0A9W8A0Q4"/>
<evidence type="ECO:0000256" key="1">
    <source>
        <dbReference type="SAM" id="SignalP"/>
    </source>
</evidence>
<sequence length="187" mass="20429">MKSAVNLSLIVASFATTLNKFGVCQEFIPSESGFLNELPEQHDSLYNTQEAEGISLYQGWESPALQEPENIPSESQHGIIESISQQFPGAFPSEAEIFSEQSFEYLPDWVILSLISELNGLLHEGYLESPSSVPTPEYASSENPLIFEQVSGLEPGFPIFESPSFVGGPGSEYSIPAPSGQQPGQYY</sequence>
<comment type="caution">
    <text evidence="2">The sequence shown here is derived from an EMBL/GenBank/DDBJ whole genome shotgun (WGS) entry which is preliminary data.</text>
</comment>
<reference evidence="2" key="1">
    <citation type="submission" date="2022-07" db="EMBL/GenBank/DDBJ databases">
        <title>Phylogenomic reconstructions and comparative analyses of Kickxellomycotina fungi.</title>
        <authorList>
            <person name="Reynolds N.K."/>
            <person name="Stajich J.E."/>
            <person name="Barry K."/>
            <person name="Grigoriev I.V."/>
            <person name="Crous P."/>
            <person name="Smith M.E."/>
        </authorList>
    </citation>
    <scope>NUCLEOTIDE SEQUENCE</scope>
    <source>
        <strain evidence="2">NBRC 100468</strain>
    </source>
</reference>
<proteinExistence type="predicted"/>
<name>A0A9W8A0Q4_9FUNG</name>
<keyword evidence="1" id="KW-0732">Signal</keyword>
<feature type="signal peptide" evidence="1">
    <location>
        <begin position="1"/>
        <end position="15"/>
    </location>
</feature>
<protein>
    <submittedName>
        <fullName evidence="2">Uncharacterized protein</fullName>
    </submittedName>
</protein>
<dbReference type="EMBL" id="JANBPU010000047">
    <property type="protein sequence ID" value="KAJ1918369.1"/>
    <property type="molecule type" value="Genomic_DNA"/>
</dbReference>
<evidence type="ECO:0000313" key="3">
    <source>
        <dbReference type="Proteomes" id="UP001150538"/>
    </source>
</evidence>
<evidence type="ECO:0000313" key="2">
    <source>
        <dbReference type="EMBL" id="KAJ1918369.1"/>
    </source>
</evidence>
<accession>A0A9W8A0Q4</accession>
<feature type="chain" id="PRO_5040725984" evidence="1">
    <location>
        <begin position="16"/>
        <end position="187"/>
    </location>
</feature>
<organism evidence="2 3">
    <name type="scientific">Mycoemilia scoparia</name>
    <dbReference type="NCBI Taxonomy" id="417184"/>
    <lineage>
        <taxon>Eukaryota</taxon>
        <taxon>Fungi</taxon>
        <taxon>Fungi incertae sedis</taxon>
        <taxon>Zoopagomycota</taxon>
        <taxon>Kickxellomycotina</taxon>
        <taxon>Kickxellomycetes</taxon>
        <taxon>Kickxellales</taxon>
        <taxon>Kickxellaceae</taxon>
        <taxon>Mycoemilia</taxon>
    </lineage>
</organism>
<gene>
    <name evidence="2" type="ORF">H4219_002650</name>
</gene>
<keyword evidence="3" id="KW-1185">Reference proteome</keyword>